<evidence type="ECO:0000259" key="3">
    <source>
        <dbReference type="Pfam" id="PF00732"/>
    </source>
</evidence>
<feature type="domain" description="Glucose-methanol-choline oxidoreductase N-terminal" evidence="3">
    <location>
        <begin position="148"/>
        <end position="264"/>
    </location>
</feature>
<accession>A0A8K0CSA1</accession>
<feature type="signal peptide" evidence="2">
    <location>
        <begin position="1"/>
        <end position="16"/>
    </location>
</feature>
<keyword evidence="2" id="KW-0732">Signal</keyword>
<dbReference type="OrthoDB" id="269227at2759"/>
<sequence>MKNIIILCFATLLVLSKQDQEASKESVQYYQSLLKYFLKNSSKWEKPKDSRKFFKLKNEQDEAVNHGHYHFIIVGAGVAGSVLANRLTESGKFQVLLLEAGGPENDFTDVPGFAPYLARSDFNWGYKTIPQNNSCLDLEDPGYHGKDGPLSVEYVKYQPEVLKIFLEAAKQRGQNILDYNGQNQNGYSTFQSMTRNGKRCSANKAFIKPAMNRENLELLYRALGVKIFIRNKTAFRIEFIREGKKYRATASKEVIISGGTINSP</sequence>
<dbReference type="PANTHER" id="PTHR11552">
    <property type="entry name" value="GLUCOSE-METHANOL-CHOLINE GMC OXIDOREDUCTASE"/>
    <property type="match status" value="1"/>
</dbReference>
<comment type="caution">
    <text evidence="4">The sequence shown here is derived from an EMBL/GenBank/DDBJ whole genome shotgun (WGS) entry which is preliminary data.</text>
</comment>
<evidence type="ECO:0000256" key="2">
    <source>
        <dbReference type="SAM" id="SignalP"/>
    </source>
</evidence>
<dbReference type="AlphaFoldDB" id="A0A8K0CSA1"/>
<name>A0A8K0CSA1_IGNLU</name>
<organism evidence="4 5">
    <name type="scientific">Ignelater luminosus</name>
    <name type="common">Cucubano</name>
    <name type="synonym">Pyrophorus luminosus</name>
    <dbReference type="NCBI Taxonomy" id="2038154"/>
    <lineage>
        <taxon>Eukaryota</taxon>
        <taxon>Metazoa</taxon>
        <taxon>Ecdysozoa</taxon>
        <taxon>Arthropoda</taxon>
        <taxon>Hexapoda</taxon>
        <taxon>Insecta</taxon>
        <taxon>Pterygota</taxon>
        <taxon>Neoptera</taxon>
        <taxon>Endopterygota</taxon>
        <taxon>Coleoptera</taxon>
        <taxon>Polyphaga</taxon>
        <taxon>Elateriformia</taxon>
        <taxon>Elateroidea</taxon>
        <taxon>Elateridae</taxon>
        <taxon>Agrypninae</taxon>
        <taxon>Pyrophorini</taxon>
        <taxon>Ignelater</taxon>
    </lineage>
</organism>
<reference evidence="4" key="1">
    <citation type="submission" date="2019-08" db="EMBL/GenBank/DDBJ databases">
        <title>The genome of the North American firefly Photinus pyralis.</title>
        <authorList>
            <consortium name="Photinus pyralis genome working group"/>
            <person name="Fallon T.R."/>
            <person name="Sander Lower S.E."/>
            <person name="Weng J.-K."/>
        </authorList>
    </citation>
    <scope>NUCLEOTIDE SEQUENCE</scope>
    <source>
        <strain evidence="4">TRF0915ILg1</strain>
        <tissue evidence="4">Whole body</tissue>
    </source>
</reference>
<dbReference type="InterPro" id="IPR000172">
    <property type="entry name" value="GMC_OxRdtase_N"/>
</dbReference>
<protein>
    <recommendedName>
        <fullName evidence="3">Glucose-methanol-choline oxidoreductase N-terminal domain-containing protein</fullName>
    </recommendedName>
</protein>
<keyword evidence="5" id="KW-1185">Reference proteome</keyword>
<dbReference type="GO" id="GO:0050660">
    <property type="term" value="F:flavin adenine dinucleotide binding"/>
    <property type="evidence" value="ECO:0007669"/>
    <property type="project" value="InterPro"/>
</dbReference>
<comment type="similarity">
    <text evidence="1">Belongs to the GMC oxidoreductase family.</text>
</comment>
<evidence type="ECO:0000313" key="5">
    <source>
        <dbReference type="Proteomes" id="UP000801492"/>
    </source>
</evidence>
<dbReference type="InterPro" id="IPR036188">
    <property type="entry name" value="FAD/NAD-bd_sf"/>
</dbReference>
<dbReference type="Pfam" id="PF13450">
    <property type="entry name" value="NAD_binding_8"/>
    <property type="match status" value="1"/>
</dbReference>
<gene>
    <name evidence="4" type="ORF">ILUMI_15756</name>
</gene>
<feature type="chain" id="PRO_5035462066" description="Glucose-methanol-choline oxidoreductase N-terminal domain-containing protein" evidence="2">
    <location>
        <begin position="17"/>
        <end position="264"/>
    </location>
</feature>
<evidence type="ECO:0000313" key="4">
    <source>
        <dbReference type="EMBL" id="KAF2890417.1"/>
    </source>
</evidence>
<dbReference type="Proteomes" id="UP000801492">
    <property type="component" value="Unassembled WGS sequence"/>
</dbReference>
<dbReference type="InterPro" id="IPR012132">
    <property type="entry name" value="GMC_OxRdtase"/>
</dbReference>
<dbReference type="Gene3D" id="3.50.50.60">
    <property type="entry name" value="FAD/NAD(P)-binding domain"/>
    <property type="match status" value="2"/>
</dbReference>
<evidence type="ECO:0000256" key="1">
    <source>
        <dbReference type="ARBA" id="ARBA00010790"/>
    </source>
</evidence>
<dbReference type="Pfam" id="PF00732">
    <property type="entry name" value="GMC_oxred_N"/>
    <property type="match status" value="1"/>
</dbReference>
<dbReference type="GO" id="GO:0016614">
    <property type="term" value="F:oxidoreductase activity, acting on CH-OH group of donors"/>
    <property type="evidence" value="ECO:0007669"/>
    <property type="project" value="InterPro"/>
</dbReference>
<dbReference type="SUPFAM" id="SSF51905">
    <property type="entry name" value="FAD/NAD(P)-binding domain"/>
    <property type="match status" value="1"/>
</dbReference>
<dbReference type="EMBL" id="VTPC01052816">
    <property type="protein sequence ID" value="KAF2890417.1"/>
    <property type="molecule type" value="Genomic_DNA"/>
</dbReference>
<proteinExistence type="inferred from homology"/>
<dbReference type="PANTHER" id="PTHR11552:SF208">
    <property type="entry name" value="RE36204P-RELATED"/>
    <property type="match status" value="1"/>
</dbReference>